<keyword evidence="4" id="KW-0236">DNA replication inhibitor</keyword>
<dbReference type="OrthoDB" id="310853at2759"/>
<dbReference type="GO" id="GO:0000076">
    <property type="term" value="P:DNA replication checkpoint signaling"/>
    <property type="evidence" value="ECO:0007669"/>
    <property type="project" value="TreeGrafter"/>
</dbReference>
<evidence type="ECO:0000256" key="7">
    <source>
        <dbReference type="ARBA" id="ARBA00023306"/>
    </source>
</evidence>
<dbReference type="GO" id="GO:0006281">
    <property type="term" value="P:DNA repair"/>
    <property type="evidence" value="ECO:0007669"/>
    <property type="project" value="TreeGrafter"/>
</dbReference>
<proteinExistence type="inferred from homology"/>
<evidence type="ECO:0000256" key="6">
    <source>
        <dbReference type="ARBA" id="ARBA00023254"/>
    </source>
</evidence>
<evidence type="ECO:0000256" key="1">
    <source>
        <dbReference type="ARBA" id="ARBA00004123"/>
    </source>
</evidence>
<dbReference type="PANTHER" id="PTHR22940:SF4">
    <property type="entry name" value="PROTEIN TIMELESS HOMOLOG"/>
    <property type="match status" value="1"/>
</dbReference>
<reference evidence="11" key="1">
    <citation type="submission" date="2017-03" db="EMBL/GenBank/DDBJ databases">
        <title>Genomes of endolithic fungi from Antarctica.</title>
        <authorList>
            <person name="Coleine C."/>
            <person name="Masonjones S."/>
            <person name="Stajich J.E."/>
        </authorList>
    </citation>
    <scope>NUCLEOTIDE SEQUENCE [LARGE SCALE GENOMIC DNA]</scope>
    <source>
        <strain evidence="11">CCFEE 5527</strain>
    </source>
</reference>
<dbReference type="FunCoup" id="A0A1V8T915">
    <property type="interactions" value="82"/>
</dbReference>
<feature type="compositionally biased region" description="Basic residues" evidence="8">
    <location>
        <begin position="561"/>
        <end position="570"/>
    </location>
</feature>
<dbReference type="Pfam" id="PF04821">
    <property type="entry name" value="TIMELESS"/>
    <property type="match status" value="1"/>
</dbReference>
<name>A0A1V8T915_9PEZI</name>
<sequence length="1193" mass="134021">MDPFEESSTVDPEVRAYVYSLVSALGGRSTLDASYAIGDDALAVLKDLTRWIRLYDEKTDRHDVKRCLAEANLVKGDLLEILAQWPEGSESKYRSKLALGVLELLVPLTWPLDGLGEEREKSGEFHKHVPFLQLAQVGYKRAVLHCDATSILRTVVRIGLPAMATTRRERSKRDEGIIRLVLYLFRNLAIIVQPQHLPSQGDENDVTRSATIDVFYAQDILTLLLTVGSGAGDEFQYYGSVMLEILFHLLKGVDAKKLFMKKERVASTDTQYLKETLSKERAMLDSYKKFAPTRHNRFGTMVWVKRDDTKYSTVTGQHSITNESQTLHQMDKTKKWNKPKYRGKLPQEFNEQSDFGMAVELTDTARKHLQSFVEDFLDSSFNPLFSCLRKAIEREDVGSENVRQYFYLISWFLNAEAARRDATHRENGSHADRPTQTEENTYAYIAAVLDQETFVLMNRNMQRAFDDKDWRMLQTTLLAFTQILLTVQSMAASKDEEDQEIAENIQNRIFYEEATHDRIVQILRGYTHQGIAYLDVITECTHVFVRMLERYAKTNVDMQVRSKRRSRKKQQVQAPAGENPAVDAEQAEDDTRDAQRTVSERSFDFARFSAKFTTQKSVDTFLALLHFHAELSSTQLKRCHRFFYRLAFKADLAILLFRVDILLLFHRLIKGPDGLDPKGEGFHDWETLVSQVFRKCVKWICKEGQAESWRKMCMIEMLFSKVGNTVFYLQNGFDRVTEKRAPRPPAELDFKAGVTEEQKIAVAVGVMLEHNKADLIAFVRGELTRAIEERSAWESSVPSLAAQIDSDTRAPLSTAPSIFLSLTDPEQKASCFKDKHLRLLLLMVGYQRLGSTDDVDAAWLLPSELSSQTLQNRLERIQKAEFDPPTFEDGKSAGEMIKAKGSYTSRSAAVNTFDSDSAASSTKPALDAEGNALFPPNERSKRANDADDAAPKKRRRLRRAADNSGDEDVDPEAEARKAAARAKAQKERDAKIKSRLRVTASDDESDEGRDAVFFAKEEERRKKTRGVIASVIGKETGAATAETSKSKGKGAGKGKRKRLAESSVASDQESDAKVASGDVSAGSIAPDRRRREVLEISSAESSESDSDESTPLSSPPATSGRKRQKPSDKPMSVAGNLESSATDNDVDMGDDAPLANEAVVVEDMEDDVSPVKQTMPARRTRAGFVVDDSSDAD</sequence>
<feature type="domain" description="Timeless N-terminal" evidence="9">
    <location>
        <begin position="35"/>
        <end position="304"/>
    </location>
</feature>
<feature type="compositionally biased region" description="Basic and acidic residues" evidence="8">
    <location>
        <begin position="938"/>
        <end position="951"/>
    </location>
</feature>
<dbReference type="PANTHER" id="PTHR22940">
    <property type="entry name" value="TIMEOUT/TIMELESS-2"/>
    <property type="match status" value="1"/>
</dbReference>
<keyword evidence="7" id="KW-0131">Cell cycle</keyword>
<dbReference type="GO" id="GO:0003677">
    <property type="term" value="F:DNA binding"/>
    <property type="evidence" value="ECO:0007669"/>
    <property type="project" value="TreeGrafter"/>
</dbReference>
<evidence type="ECO:0000313" key="11">
    <source>
        <dbReference type="Proteomes" id="UP000192596"/>
    </source>
</evidence>
<feature type="region of interest" description="Disordered" evidence="8">
    <location>
        <begin position="559"/>
        <end position="593"/>
    </location>
</feature>
<organism evidence="10 11">
    <name type="scientific">Cryoendolithus antarcticus</name>
    <dbReference type="NCBI Taxonomy" id="1507870"/>
    <lineage>
        <taxon>Eukaryota</taxon>
        <taxon>Fungi</taxon>
        <taxon>Dikarya</taxon>
        <taxon>Ascomycota</taxon>
        <taxon>Pezizomycotina</taxon>
        <taxon>Dothideomycetes</taxon>
        <taxon>Dothideomycetidae</taxon>
        <taxon>Cladosporiales</taxon>
        <taxon>Cladosporiaceae</taxon>
        <taxon>Cryoendolithus</taxon>
    </lineage>
</organism>
<dbReference type="GO" id="GO:0031298">
    <property type="term" value="C:replication fork protection complex"/>
    <property type="evidence" value="ECO:0007669"/>
    <property type="project" value="TreeGrafter"/>
</dbReference>
<keyword evidence="11" id="KW-1185">Reference proteome</keyword>
<accession>A0A1V8T915</accession>
<dbReference type="GO" id="GO:0051321">
    <property type="term" value="P:meiotic cell cycle"/>
    <property type="evidence" value="ECO:0007669"/>
    <property type="project" value="UniProtKB-KW"/>
</dbReference>
<dbReference type="GO" id="GO:0043111">
    <property type="term" value="P:replication fork arrest"/>
    <property type="evidence" value="ECO:0007669"/>
    <property type="project" value="TreeGrafter"/>
</dbReference>
<dbReference type="InParanoid" id="A0A1V8T915"/>
<comment type="subcellular location">
    <subcellularLocation>
        <location evidence="1">Nucleus</location>
    </subcellularLocation>
</comment>
<evidence type="ECO:0000256" key="4">
    <source>
        <dbReference type="ARBA" id="ARBA00022880"/>
    </source>
</evidence>
<dbReference type="AlphaFoldDB" id="A0A1V8T915"/>
<dbReference type="Proteomes" id="UP000192596">
    <property type="component" value="Unassembled WGS sequence"/>
</dbReference>
<dbReference type="STRING" id="1507870.A0A1V8T915"/>
<gene>
    <name evidence="10" type="ORF">B0A48_06677</name>
</gene>
<feature type="compositionally biased region" description="Basic residues" evidence="8">
    <location>
        <begin position="1046"/>
        <end position="1058"/>
    </location>
</feature>
<evidence type="ECO:0000256" key="2">
    <source>
        <dbReference type="ARBA" id="ARBA00008174"/>
    </source>
</evidence>
<comment type="similarity">
    <text evidence="2">Belongs to the timeless family.</text>
</comment>
<evidence type="ECO:0000259" key="9">
    <source>
        <dbReference type="Pfam" id="PF04821"/>
    </source>
</evidence>
<keyword evidence="5" id="KW-0539">Nucleus</keyword>
<comment type="caution">
    <text evidence="10">The sequence shown here is derived from an EMBL/GenBank/DDBJ whole genome shotgun (WGS) entry which is preliminary data.</text>
</comment>
<keyword evidence="6" id="KW-0469">Meiosis</keyword>
<dbReference type="InterPro" id="IPR006906">
    <property type="entry name" value="Timeless_N"/>
</dbReference>
<feature type="region of interest" description="Disordered" evidence="8">
    <location>
        <begin position="915"/>
        <end position="1193"/>
    </location>
</feature>
<evidence type="ECO:0000256" key="5">
    <source>
        <dbReference type="ARBA" id="ARBA00023242"/>
    </source>
</evidence>
<evidence type="ECO:0000313" key="10">
    <source>
        <dbReference type="EMBL" id="OQO07885.1"/>
    </source>
</evidence>
<evidence type="ECO:0000256" key="8">
    <source>
        <dbReference type="SAM" id="MobiDB-lite"/>
    </source>
</evidence>
<dbReference type="InterPro" id="IPR044998">
    <property type="entry name" value="Timeless"/>
</dbReference>
<protein>
    <recommendedName>
        <fullName evidence="3">Topoisomerase 1-associated factor 1</fullName>
    </recommendedName>
</protein>
<dbReference type="EMBL" id="NAJO01000013">
    <property type="protein sequence ID" value="OQO07885.1"/>
    <property type="molecule type" value="Genomic_DNA"/>
</dbReference>
<evidence type="ECO:0000256" key="3">
    <source>
        <dbReference type="ARBA" id="ARBA00021529"/>
    </source>
</evidence>